<dbReference type="GO" id="GO:0004850">
    <property type="term" value="F:uridine phosphorylase activity"/>
    <property type="evidence" value="ECO:0007669"/>
    <property type="project" value="InterPro"/>
</dbReference>
<sequence>MTGQTSSARAPTVEGKMYHIMLGPGDIPPYVLLPGDPGRIEQIMETWDEASEVAFHREYRSARGVYRGAEIAAVSTGIGGSSTAIAIEELARIGVHTMIRVGTTGAIQEDVKVGSLIIASAAVRYDGASHEYAPPEYPASASPEVVLALVEAARRLGVDYHVGVVASTATFHLGQSRPGYRGYEWSKSRERIEDLRRMGVLSFEMEAATLFTLAGLYGLRAGCVCAVIANRITDEFVPGAGVREAIMVANEAVRILQEADRGKAGMTHSITDLAEAVRRLYGD</sequence>
<dbReference type="GO" id="GO:0005829">
    <property type="term" value="C:cytosol"/>
    <property type="evidence" value="ECO:0007669"/>
    <property type="project" value="TreeGrafter"/>
</dbReference>
<dbReference type="Pfam" id="PF01048">
    <property type="entry name" value="PNP_UDP_1"/>
    <property type="match status" value="1"/>
</dbReference>
<accession>A0A211YM44</accession>
<dbReference type="AlphaFoldDB" id="A0A211YM44"/>
<reference evidence="2 3" key="1">
    <citation type="submission" date="2017-05" db="EMBL/GenBank/DDBJ databases">
        <title>The draft genome of the hyperthermophilic archaeon 'Pyrodictium delaneyi strain Hulk', an iron and nitrate reducer, reveals the capacity for sulfate reduction.</title>
        <authorList>
            <person name="Demey L.M."/>
            <person name="Miller C."/>
            <person name="Manzella M."/>
            <person name="Reguera G."/>
            <person name="Kashefi K."/>
        </authorList>
    </citation>
    <scope>NUCLEOTIDE SEQUENCE [LARGE SCALE GENOMIC DNA]</scope>
    <source>
        <strain evidence="2 3">Hulk</strain>
    </source>
</reference>
<feature type="domain" description="Nucleoside phosphorylase" evidence="1">
    <location>
        <begin position="30"/>
        <end position="237"/>
    </location>
</feature>
<dbReference type="PANTHER" id="PTHR43691:SF13">
    <property type="entry name" value="URIDINE PHOSPHORYLASE"/>
    <property type="match status" value="1"/>
</dbReference>
<evidence type="ECO:0000259" key="1">
    <source>
        <dbReference type="Pfam" id="PF01048"/>
    </source>
</evidence>
<dbReference type="Gene3D" id="3.40.50.1580">
    <property type="entry name" value="Nucleoside phosphorylase domain"/>
    <property type="match status" value="1"/>
</dbReference>
<dbReference type="GeneID" id="26098970"/>
<dbReference type="GO" id="GO:0009166">
    <property type="term" value="P:nucleotide catabolic process"/>
    <property type="evidence" value="ECO:0007669"/>
    <property type="project" value="InterPro"/>
</dbReference>
<dbReference type="CDD" id="cd17767">
    <property type="entry name" value="UP_EcUdp-like"/>
    <property type="match status" value="1"/>
</dbReference>
<dbReference type="NCBIfam" id="TIGR01718">
    <property type="entry name" value="Uridine-psphlse"/>
    <property type="match status" value="1"/>
</dbReference>
<dbReference type="RefSeq" id="WP_055408146.1">
    <property type="nucleotide sequence ID" value="NZ_CP013011.1"/>
</dbReference>
<evidence type="ECO:0000313" key="2">
    <source>
        <dbReference type="EMBL" id="OWJ54128.1"/>
    </source>
</evidence>
<dbReference type="InterPro" id="IPR010058">
    <property type="entry name" value="Uridine_phosphorylase"/>
</dbReference>
<keyword evidence="3" id="KW-1185">Reference proteome</keyword>
<organism evidence="2 3">
    <name type="scientific">Pyrodictium delaneyi</name>
    <dbReference type="NCBI Taxonomy" id="1273541"/>
    <lineage>
        <taxon>Archaea</taxon>
        <taxon>Thermoproteota</taxon>
        <taxon>Thermoprotei</taxon>
        <taxon>Desulfurococcales</taxon>
        <taxon>Pyrodictiaceae</taxon>
        <taxon>Pyrodictium</taxon>
    </lineage>
</organism>
<comment type="caution">
    <text evidence="2">The sequence shown here is derived from an EMBL/GenBank/DDBJ whole genome shotgun (WGS) entry which is preliminary data.</text>
</comment>
<evidence type="ECO:0000313" key="3">
    <source>
        <dbReference type="Proteomes" id="UP000196694"/>
    </source>
</evidence>
<protein>
    <submittedName>
        <fullName evidence="2">Uridine phosphorylase</fullName>
    </submittedName>
</protein>
<name>A0A211YM44_9CREN</name>
<dbReference type="EMBL" id="NCQP01000007">
    <property type="protein sequence ID" value="OWJ54128.1"/>
    <property type="molecule type" value="Genomic_DNA"/>
</dbReference>
<dbReference type="SUPFAM" id="SSF53167">
    <property type="entry name" value="Purine and uridine phosphorylases"/>
    <property type="match status" value="1"/>
</dbReference>
<dbReference type="GO" id="GO:0009116">
    <property type="term" value="P:nucleoside metabolic process"/>
    <property type="evidence" value="ECO:0007669"/>
    <property type="project" value="InterPro"/>
</dbReference>
<dbReference type="Proteomes" id="UP000196694">
    <property type="component" value="Unassembled WGS sequence"/>
</dbReference>
<gene>
    <name evidence="2" type="ORF">Pdsh_09775</name>
</gene>
<dbReference type="OrthoDB" id="372263at2157"/>
<dbReference type="InterPro" id="IPR035994">
    <property type="entry name" value="Nucleoside_phosphorylase_sf"/>
</dbReference>
<proteinExistence type="predicted"/>
<dbReference type="InterPro" id="IPR000845">
    <property type="entry name" value="Nucleoside_phosphorylase_d"/>
</dbReference>
<dbReference type="PANTHER" id="PTHR43691">
    <property type="entry name" value="URIDINE PHOSPHORYLASE"/>
    <property type="match status" value="1"/>
</dbReference>